<evidence type="ECO:0000256" key="9">
    <source>
        <dbReference type="ARBA" id="ARBA00023167"/>
    </source>
</evidence>
<dbReference type="Pfam" id="PF01717">
    <property type="entry name" value="Meth_synt_2"/>
    <property type="match status" value="1"/>
</dbReference>
<keyword evidence="7 10" id="KW-0479">Metal-binding</keyword>
<comment type="similarity">
    <text evidence="3 10">Belongs to the vitamin-B12 independent methionine synthase family.</text>
</comment>
<comment type="caution">
    <text evidence="16">The sequence shown here is derived from an EMBL/GenBank/DDBJ whole genome shotgun (WGS) entry which is preliminary data.</text>
</comment>
<feature type="binding site" evidence="12">
    <location>
        <position position="640"/>
    </location>
    <ligand>
        <name>Zn(2+)</name>
        <dbReference type="ChEBI" id="CHEBI:29105"/>
        <label>1</label>
        <note>catalytic</note>
    </ligand>
</feature>
<feature type="domain" description="Cobalamin-independent methionine synthase MetE C-terminal/archaeal" evidence="14">
    <location>
        <begin position="423"/>
        <end position="745"/>
    </location>
</feature>
<reference evidence="16 17" key="1">
    <citation type="submission" date="2019-11" db="EMBL/GenBank/DDBJ databases">
        <title>Pseudodesulfovibrio alkaliphilus, sp. nov., an alkaliphilic sulfate-reducing bacteria from mud volcano of Taman peninsula, Russia.</title>
        <authorList>
            <person name="Frolova A."/>
            <person name="Merkel A.Y."/>
            <person name="Slobodkin A.I."/>
        </authorList>
    </citation>
    <scope>NUCLEOTIDE SEQUENCE [LARGE SCALE GENOMIC DNA]</scope>
    <source>
        <strain evidence="16 17">F-1</strain>
    </source>
</reference>
<dbReference type="NCBIfam" id="NF003556">
    <property type="entry name" value="PRK05222.1"/>
    <property type="match status" value="1"/>
</dbReference>
<organism evidence="16 17">
    <name type="scientific">Pseudodesulfovibrio alkaliphilus</name>
    <dbReference type="NCBI Taxonomy" id="2661613"/>
    <lineage>
        <taxon>Bacteria</taxon>
        <taxon>Pseudomonadati</taxon>
        <taxon>Thermodesulfobacteriota</taxon>
        <taxon>Desulfovibrionia</taxon>
        <taxon>Desulfovibrionales</taxon>
        <taxon>Desulfovibrionaceae</taxon>
    </lineage>
</organism>
<feature type="binding site" evidence="10">
    <location>
        <position position="662"/>
    </location>
    <ligand>
        <name>Zn(2+)</name>
        <dbReference type="ChEBI" id="CHEBI:29105"/>
        <note>catalytic</note>
    </ligand>
</feature>
<dbReference type="SUPFAM" id="SSF51726">
    <property type="entry name" value="UROD/MetE-like"/>
    <property type="match status" value="2"/>
</dbReference>
<dbReference type="EMBL" id="WODC01000001">
    <property type="protein sequence ID" value="MUM76733.1"/>
    <property type="molecule type" value="Genomic_DNA"/>
</dbReference>
<dbReference type="HAMAP" id="MF_00172">
    <property type="entry name" value="Meth_synth"/>
    <property type="match status" value="1"/>
</dbReference>
<evidence type="ECO:0000256" key="11">
    <source>
        <dbReference type="PIRSR" id="PIRSR000382-1"/>
    </source>
</evidence>
<evidence type="ECO:0000256" key="13">
    <source>
        <dbReference type="PIRSR" id="PIRSR000382-3"/>
    </source>
</evidence>
<evidence type="ECO:0000256" key="1">
    <source>
        <dbReference type="ARBA" id="ARBA00002777"/>
    </source>
</evidence>
<evidence type="ECO:0000256" key="5">
    <source>
        <dbReference type="ARBA" id="ARBA00022605"/>
    </source>
</evidence>
<evidence type="ECO:0000256" key="2">
    <source>
        <dbReference type="ARBA" id="ARBA00004681"/>
    </source>
</evidence>
<dbReference type="GO" id="GO:0009086">
    <property type="term" value="P:methionine biosynthetic process"/>
    <property type="evidence" value="ECO:0007669"/>
    <property type="project" value="UniProtKB-UniRule"/>
</dbReference>
<keyword evidence="17" id="KW-1185">Reference proteome</keyword>
<dbReference type="PANTHER" id="PTHR30519">
    <property type="entry name" value="5-METHYLTETRAHYDROPTEROYLTRIGLUTAMATE--HOMOCYSTEINE METHYLTRANSFERASE"/>
    <property type="match status" value="1"/>
</dbReference>
<feature type="binding site" evidence="12">
    <location>
        <position position="723"/>
    </location>
    <ligand>
        <name>Zn(2+)</name>
        <dbReference type="ChEBI" id="CHEBI:29105"/>
        <label>1</label>
        <note>catalytic</note>
    </ligand>
</feature>
<evidence type="ECO:0000256" key="12">
    <source>
        <dbReference type="PIRSR" id="PIRSR000382-2"/>
    </source>
</evidence>
<dbReference type="EC" id="2.1.1.14" evidence="10"/>
<gene>
    <name evidence="10 16" type="primary">metE</name>
    <name evidence="16" type="ORF">GKC30_03685</name>
</gene>
<dbReference type="InterPro" id="IPR002629">
    <property type="entry name" value="Met_Synth_C/arc"/>
</dbReference>
<feature type="binding site" evidence="10 11">
    <location>
        <position position="596"/>
    </location>
    <ligand>
        <name>L-homocysteine</name>
        <dbReference type="ChEBI" id="CHEBI:58199"/>
    </ligand>
</feature>
<evidence type="ECO:0000259" key="15">
    <source>
        <dbReference type="Pfam" id="PF08267"/>
    </source>
</evidence>
<feature type="binding site" evidence="11">
    <location>
        <position position="115"/>
    </location>
    <ligand>
        <name>5-methyltetrahydropteroyltri-L-glutamate</name>
        <dbReference type="ChEBI" id="CHEBI:58207"/>
    </ligand>
</feature>
<dbReference type="RefSeq" id="WP_155932321.1">
    <property type="nucleotide sequence ID" value="NZ_WODC01000001.1"/>
</dbReference>
<dbReference type="PIRSF" id="PIRSF000382">
    <property type="entry name" value="MeTrfase_B12_ind"/>
    <property type="match status" value="1"/>
</dbReference>
<dbReference type="CDD" id="cd03312">
    <property type="entry name" value="CIMS_N_terminal_like"/>
    <property type="match status" value="1"/>
</dbReference>
<evidence type="ECO:0000259" key="14">
    <source>
        <dbReference type="Pfam" id="PF01717"/>
    </source>
</evidence>
<name>A0A7K1KKX6_9BACT</name>
<dbReference type="Pfam" id="PF08267">
    <property type="entry name" value="Meth_synt_1"/>
    <property type="match status" value="1"/>
</dbReference>
<feature type="domain" description="Cobalamin-independent methionine synthase MetE N-terminal" evidence="15">
    <location>
        <begin position="3"/>
        <end position="307"/>
    </location>
</feature>
<dbReference type="InterPro" id="IPR038071">
    <property type="entry name" value="UROD/MetE-like_sf"/>
</dbReference>
<comment type="pathway">
    <text evidence="2 10">Amino-acid biosynthesis; L-methionine biosynthesis via de novo pathway; L-methionine from L-homocysteine (MetE route): step 1/1.</text>
</comment>
<comment type="catalytic activity">
    <reaction evidence="10">
        <text>5-methyltetrahydropteroyltri-L-glutamate + L-homocysteine = tetrahydropteroyltri-L-glutamate + L-methionine</text>
        <dbReference type="Rhea" id="RHEA:21196"/>
        <dbReference type="ChEBI" id="CHEBI:57844"/>
        <dbReference type="ChEBI" id="CHEBI:58140"/>
        <dbReference type="ChEBI" id="CHEBI:58199"/>
        <dbReference type="ChEBI" id="CHEBI:58207"/>
        <dbReference type="EC" id="2.1.1.14"/>
    </reaction>
</comment>
<keyword evidence="8 10" id="KW-0862">Zinc</keyword>
<comment type="cofactor">
    <cofactor evidence="12">
        <name>Zn(2+)</name>
        <dbReference type="ChEBI" id="CHEBI:29105"/>
    </cofactor>
    <text evidence="12">Binds 2 Zn(2+) ions per subunit.</text>
</comment>
<feature type="binding site" evidence="10 11">
    <location>
        <begin position="428"/>
        <end position="430"/>
    </location>
    <ligand>
        <name>L-homocysteine</name>
        <dbReference type="ChEBI" id="CHEBI:58199"/>
    </ligand>
</feature>
<accession>A0A7K1KKX6</accession>
<dbReference type="InterPro" id="IPR006276">
    <property type="entry name" value="Cobalamin-indep_Met_synthase"/>
</dbReference>
<evidence type="ECO:0000256" key="3">
    <source>
        <dbReference type="ARBA" id="ARBA00009553"/>
    </source>
</evidence>
<feature type="binding site" evidence="10 11">
    <location>
        <begin position="428"/>
        <end position="430"/>
    </location>
    <ligand>
        <name>L-methionine</name>
        <dbReference type="ChEBI" id="CHEBI:57844"/>
    </ligand>
</feature>
<feature type="binding site" evidence="12">
    <location>
        <position position="638"/>
    </location>
    <ligand>
        <name>Zn(2+)</name>
        <dbReference type="ChEBI" id="CHEBI:29105"/>
        <label>1</label>
        <note>catalytic</note>
    </ligand>
</feature>
<feature type="binding site" evidence="10 11">
    <location>
        <begin position="512"/>
        <end position="513"/>
    </location>
    <ligand>
        <name>5-methyltetrahydropteroyltri-L-glutamate</name>
        <dbReference type="ChEBI" id="CHEBI:58207"/>
    </ligand>
</feature>
<dbReference type="Gene3D" id="3.20.20.210">
    <property type="match status" value="2"/>
</dbReference>
<dbReference type="AlphaFoldDB" id="A0A7K1KKX6"/>
<feature type="binding site" evidence="11">
    <location>
        <position position="18"/>
    </location>
    <ligand>
        <name>5-methyltetrahydropteroyltri-L-glutamate</name>
        <dbReference type="ChEBI" id="CHEBI:58207"/>
    </ligand>
</feature>
<dbReference type="GO" id="GO:0008270">
    <property type="term" value="F:zinc ion binding"/>
    <property type="evidence" value="ECO:0007669"/>
    <property type="project" value="InterPro"/>
</dbReference>
<evidence type="ECO:0000313" key="16">
    <source>
        <dbReference type="EMBL" id="MUM76733.1"/>
    </source>
</evidence>
<dbReference type="GO" id="GO:0003871">
    <property type="term" value="F:5-methyltetrahydropteroyltriglutamate-homocysteine S-methyltransferase activity"/>
    <property type="evidence" value="ECO:0007669"/>
    <property type="project" value="UniProtKB-UniRule"/>
</dbReference>
<dbReference type="NCBIfam" id="TIGR01371">
    <property type="entry name" value="met_syn_B12ind"/>
    <property type="match status" value="1"/>
</dbReference>
<feature type="binding site" evidence="10">
    <location>
        <position position="640"/>
    </location>
    <ligand>
        <name>Zn(2+)</name>
        <dbReference type="ChEBI" id="CHEBI:29105"/>
        <note>catalytic</note>
    </ligand>
</feature>
<evidence type="ECO:0000256" key="4">
    <source>
        <dbReference type="ARBA" id="ARBA00022603"/>
    </source>
</evidence>
<dbReference type="InterPro" id="IPR013215">
    <property type="entry name" value="Cbl-indep_Met_Synth_N"/>
</dbReference>
<comment type="function">
    <text evidence="1 10">Catalyzes the transfer of a methyl group from 5-methyltetrahydrofolate to homocysteine resulting in methionine formation.</text>
</comment>
<keyword evidence="9 10" id="KW-0486">Methionine biosynthesis</keyword>
<dbReference type="UniPathway" id="UPA00051">
    <property type="reaction ID" value="UER00082"/>
</dbReference>
<dbReference type="CDD" id="cd03311">
    <property type="entry name" value="CIMS_C_terminal_like"/>
    <property type="match status" value="1"/>
</dbReference>
<evidence type="ECO:0000256" key="8">
    <source>
        <dbReference type="ARBA" id="ARBA00022833"/>
    </source>
</evidence>
<feature type="binding site" evidence="10">
    <location>
        <position position="110"/>
    </location>
    <ligand>
        <name>5-methyltetrahydropteroyltri-L-glutamate</name>
        <dbReference type="ChEBI" id="CHEBI:58207"/>
    </ligand>
</feature>
<evidence type="ECO:0000256" key="7">
    <source>
        <dbReference type="ARBA" id="ARBA00022723"/>
    </source>
</evidence>
<feature type="binding site" evidence="10">
    <location>
        <position position="638"/>
    </location>
    <ligand>
        <name>Zn(2+)</name>
        <dbReference type="ChEBI" id="CHEBI:29105"/>
        <note>catalytic</note>
    </ligand>
</feature>
<keyword evidence="4 10" id="KW-0489">Methyltransferase</keyword>
<feature type="binding site" evidence="12">
    <location>
        <position position="662"/>
    </location>
    <ligand>
        <name>Zn(2+)</name>
        <dbReference type="ChEBI" id="CHEBI:29105"/>
        <label>2</label>
    </ligand>
</feature>
<protein>
    <recommendedName>
        <fullName evidence="10">5-methyltetrahydropteroyltriglutamate--homocysteine methyltransferase</fullName>
        <ecNumber evidence="10">2.1.1.14</ecNumber>
    </recommendedName>
    <alternativeName>
        <fullName evidence="10">Cobalamin-independent methionine synthase</fullName>
    </alternativeName>
    <alternativeName>
        <fullName evidence="10">Methionine synthase, vitamin-B12 independent isozyme</fullName>
    </alternativeName>
</protein>
<evidence type="ECO:0000256" key="6">
    <source>
        <dbReference type="ARBA" id="ARBA00022679"/>
    </source>
</evidence>
<dbReference type="GO" id="GO:0032259">
    <property type="term" value="P:methylation"/>
    <property type="evidence" value="ECO:0007669"/>
    <property type="project" value="UniProtKB-KW"/>
</dbReference>
<feature type="binding site" evidence="10 11">
    <location>
        <position position="596"/>
    </location>
    <ligand>
        <name>L-methionine</name>
        <dbReference type="ChEBI" id="CHEBI:57844"/>
    </ligand>
</feature>
<feature type="binding site" evidence="10">
    <location>
        <position position="481"/>
    </location>
    <ligand>
        <name>L-homocysteine</name>
        <dbReference type="ChEBI" id="CHEBI:58199"/>
    </ligand>
</feature>
<feature type="active site" description="Proton donor" evidence="10 13">
    <location>
        <position position="691"/>
    </location>
</feature>
<evidence type="ECO:0000313" key="17">
    <source>
        <dbReference type="Proteomes" id="UP000461162"/>
    </source>
</evidence>
<feature type="binding site" evidence="10">
    <location>
        <position position="723"/>
    </location>
    <ligand>
        <name>Zn(2+)</name>
        <dbReference type="ChEBI" id="CHEBI:29105"/>
        <note>catalytic</note>
    </ligand>
</feature>
<keyword evidence="5 10" id="KW-0028">Amino-acid biosynthesis</keyword>
<keyword evidence="10" id="KW-0677">Repeat</keyword>
<keyword evidence="6 10" id="KW-0808">Transferase</keyword>
<comment type="cofactor">
    <cofactor evidence="10">
        <name>Zn(2+)</name>
        <dbReference type="ChEBI" id="CHEBI:29105"/>
    </cofactor>
    <text evidence="10">Binds 1 zinc ion per subunit.</text>
</comment>
<feature type="binding site" evidence="10">
    <location>
        <begin position="15"/>
        <end position="18"/>
    </location>
    <ligand>
        <name>5-methyltetrahydropteroyltri-L-glutamate</name>
        <dbReference type="ChEBI" id="CHEBI:58207"/>
    </ligand>
</feature>
<feature type="binding site" evidence="10 11">
    <location>
        <position position="481"/>
    </location>
    <ligand>
        <name>L-methionine</name>
        <dbReference type="ChEBI" id="CHEBI:57844"/>
    </ligand>
</feature>
<sequence length="757" mass="83530">MNAHVIGFPRMGAARELKWALERHWRGELDEGGLMAVSSELKERHWAVQAGAGLDFVCVGDHSLYDHVLDAAVMVGAVPQRFRNRECGGLAAYFRMARGDADTPAMTMTKWFDSNYHYIVPELESATIFTGRAEALRRDAARAAALGFRPKPVLVGPLTFLMLARETGGASRWDHVAGLAEAYCRILGELSGVASWVQLDEPALCLDLPPQAAEAAQYVYGELARSCDGVDILLATYFGQLRENLDLAASLPVAALHLDLVRGSGQLDEALRAVPEGMGVSLGLVDGRNVWRTDLDAAARAVDEARNALGEDRVMVATSCSLLHSPMDVEQETSLDPEIRRWMAFAVQKCAEVVALKGFARGESPALFAENREALAERRGSVRVHDPAVAGRLLSVDETMLTRKSPVAHRAVVQRERFGLPLFPTTTIGSFPQTPEIRKTRLAHRRGEISETDYADWIRGRIAEAVAQQEALDIDVLVHGEPERNDMVEYFGQMLNGFCFTENGWVQSYGSRCVKPPVIYGDVSRPGPMTVDWITYAQSLTDRPMKGMLTGPVTILCWSFVRDDIPRGEICRQLALAVRDEVTDLEAAGVGIIQVDEAALREGMPLRQDEREAYLRWAVDSFRLVTGGVADETQIHSHMCYSDFNSIVQWIGAMDADVVSIEASRSGMRLLDAFDAREFPAAIGPGVYDIHSPRVPGEDEILDLLRRALRVVPAERLWVNPDCGLKTRAWPETLAALENMVAAARRLRQEQGEQATE</sequence>
<feature type="binding site" evidence="10 11">
    <location>
        <position position="558"/>
    </location>
    <ligand>
        <name>5-methyltetrahydropteroyltri-L-glutamate</name>
        <dbReference type="ChEBI" id="CHEBI:58207"/>
    </ligand>
</feature>
<evidence type="ECO:0000256" key="10">
    <source>
        <dbReference type="HAMAP-Rule" id="MF_00172"/>
    </source>
</evidence>
<proteinExistence type="inferred from homology"/>
<feature type="binding site" evidence="10">
    <location>
        <position position="602"/>
    </location>
    <ligand>
        <name>5-methyltetrahydropteroyltri-L-glutamate</name>
        <dbReference type="ChEBI" id="CHEBI:58207"/>
    </ligand>
</feature>
<dbReference type="Proteomes" id="UP000461162">
    <property type="component" value="Unassembled WGS sequence"/>
</dbReference>